<reference evidence="3" key="2">
    <citation type="submission" date="2020-12" db="EMBL/GenBank/DDBJ databases">
        <authorList>
            <person name="Kanost M."/>
        </authorList>
    </citation>
    <scope>NUCLEOTIDE SEQUENCE</scope>
</reference>
<evidence type="ECO:0000256" key="2">
    <source>
        <dbReference type="SAM" id="MobiDB-lite"/>
    </source>
</evidence>
<evidence type="ECO:0000256" key="1">
    <source>
        <dbReference type="SAM" id="Coils"/>
    </source>
</evidence>
<gene>
    <name evidence="3" type="ORF">O3G_MSEX010023</name>
</gene>
<dbReference type="Proteomes" id="UP000791440">
    <property type="component" value="Unassembled WGS sequence"/>
</dbReference>
<reference evidence="3" key="1">
    <citation type="journal article" date="2016" name="Insect Biochem. Mol. Biol.">
        <title>Multifaceted biological insights from a draft genome sequence of the tobacco hornworm moth, Manduca sexta.</title>
        <authorList>
            <person name="Kanost M.R."/>
            <person name="Arrese E.L."/>
            <person name="Cao X."/>
            <person name="Chen Y.R."/>
            <person name="Chellapilla S."/>
            <person name="Goldsmith M.R."/>
            <person name="Grosse-Wilde E."/>
            <person name="Heckel D.G."/>
            <person name="Herndon N."/>
            <person name="Jiang H."/>
            <person name="Papanicolaou A."/>
            <person name="Qu J."/>
            <person name="Soulages J.L."/>
            <person name="Vogel H."/>
            <person name="Walters J."/>
            <person name="Waterhouse R.M."/>
            <person name="Ahn S.J."/>
            <person name="Almeida F.C."/>
            <person name="An C."/>
            <person name="Aqrawi P."/>
            <person name="Bretschneider A."/>
            <person name="Bryant W.B."/>
            <person name="Bucks S."/>
            <person name="Chao H."/>
            <person name="Chevignon G."/>
            <person name="Christen J.M."/>
            <person name="Clarke D.F."/>
            <person name="Dittmer N.T."/>
            <person name="Ferguson L.C.F."/>
            <person name="Garavelou S."/>
            <person name="Gordon K.H.J."/>
            <person name="Gunaratna R.T."/>
            <person name="Han Y."/>
            <person name="Hauser F."/>
            <person name="He Y."/>
            <person name="Heidel-Fischer H."/>
            <person name="Hirsh A."/>
            <person name="Hu Y."/>
            <person name="Jiang H."/>
            <person name="Kalra D."/>
            <person name="Klinner C."/>
            <person name="Konig C."/>
            <person name="Kovar C."/>
            <person name="Kroll A.R."/>
            <person name="Kuwar S.S."/>
            <person name="Lee S.L."/>
            <person name="Lehman R."/>
            <person name="Li K."/>
            <person name="Li Z."/>
            <person name="Liang H."/>
            <person name="Lovelace S."/>
            <person name="Lu Z."/>
            <person name="Mansfield J.H."/>
            <person name="McCulloch K.J."/>
            <person name="Mathew T."/>
            <person name="Morton B."/>
            <person name="Muzny D.M."/>
            <person name="Neunemann D."/>
            <person name="Ongeri F."/>
            <person name="Pauchet Y."/>
            <person name="Pu L.L."/>
            <person name="Pyrousis I."/>
            <person name="Rao X.J."/>
            <person name="Redding A."/>
            <person name="Roesel C."/>
            <person name="Sanchez-Gracia A."/>
            <person name="Schaack S."/>
            <person name="Shukla A."/>
            <person name="Tetreau G."/>
            <person name="Wang Y."/>
            <person name="Xiong G.H."/>
            <person name="Traut W."/>
            <person name="Walsh T.K."/>
            <person name="Worley K.C."/>
            <person name="Wu D."/>
            <person name="Wu W."/>
            <person name="Wu Y.Q."/>
            <person name="Zhang X."/>
            <person name="Zou Z."/>
            <person name="Zucker H."/>
            <person name="Briscoe A.D."/>
            <person name="Burmester T."/>
            <person name="Clem R.J."/>
            <person name="Feyereisen R."/>
            <person name="Grimmelikhuijzen C.J.P."/>
            <person name="Hamodrakas S.J."/>
            <person name="Hansson B.S."/>
            <person name="Huguet E."/>
            <person name="Jermiin L.S."/>
            <person name="Lan Q."/>
            <person name="Lehman H.K."/>
            <person name="Lorenzen M."/>
            <person name="Merzendorfer H."/>
            <person name="Michalopoulos I."/>
            <person name="Morton D.B."/>
            <person name="Muthukrishnan S."/>
            <person name="Oakeshott J.G."/>
            <person name="Palmer W."/>
            <person name="Park Y."/>
            <person name="Passarelli A.L."/>
            <person name="Rozas J."/>
            <person name="Schwartz L.M."/>
            <person name="Smith W."/>
            <person name="Southgate A."/>
            <person name="Vilcinskas A."/>
            <person name="Vogt R."/>
            <person name="Wang P."/>
            <person name="Werren J."/>
            <person name="Yu X.Q."/>
            <person name="Zhou J.J."/>
            <person name="Brown S.J."/>
            <person name="Scherer S.E."/>
            <person name="Richards S."/>
            <person name="Blissard G.W."/>
        </authorList>
    </citation>
    <scope>NUCLEOTIDE SEQUENCE</scope>
</reference>
<sequence length="327" mass="37923">MTNTKQLKITKLFRKGVSRVPEDVDDLQEEIEQLEQRLKERQDELFQMQRANLRRKISPIKKRAEPFVRPQKIVLTNAIEGLKNNLELTSMLTGVEVQSYEVGEHCCVLFHMQHDSPHELKHGLRIEMQRGANIVSKSSLPLGFNLSGVMEDYDNIMLPECLGSIRKALVAYYDRLQQFEALKKMLNIDAQLFKILDGSHIEITFAVQSNMEQEEDQINLVLLLDYKVYDIRPKQFAFKDIDLPESAILALKEQCTVFKRKPLRKAFKEAFLSDVGPYKLVQQVGADPEQRQQPRRLKRFRGNNYNYNNDDTFRPDDCSGDSDDGDN</sequence>
<keyword evidence="4" id="KW-1185">Reference proteome</keyword>
<comment type="caution">
    <text evidence="3">The sequence shown here is derived from an EMBL/GenBank/DDBJ whole genome shotgun (WGS) entry which is preliminary data.</text>
</comment>
<dbReference type="AlphaFoldDB" id="A0A922CSM6"/>
<accession>A0A922CSM6</accession>
<feature type="compositionally biased region" description="Acidic residues" evidence="2">
    <location>
        <begin position="318"/>
        <end position="327"/>
    </location>
</feature>
<organism evidence="3 4">
    <name type="scientific">Manduca sexta</name>
    <name type="common">Tobacco hawkmoth</name>
    <name type="synonym">Tobacco hornworm</name>
    <dbReference type="NCBI Taxonomy" id="7130"/>
    <lineage>
        <taxon>Eukaryota</taxon>
        <taxon>Metazoa</taxon>
        <taxon>Ecdysozoa</taxon>
        <taxon>Arthropoda</taxon>
        <taxon>Hexapoda</taxon>
        <taxon>Insecta</taxon>
        <taxon>Pterygota</taxon>
        <taxon>Neoptera</taxon>
        <taxon>Endopterygota</taxon>
        <taxon>Lepidoptera</taxon>
        <taxon>Glossata</taxon>
        <taxon>Ditrysia</taxon>
        <taxon>Bombycoidea</taxon>
        <taxon>Sphingidae</taxon>
        <taxon>Sphinginae</taxon>
        <taxon>Sphingini</taxon>
        <taxon>Manduca</taxon>
    </lineage>
</organism>
<name>A0A922CSM6_MANSE</name>
<keyword evidence="1" id="KW-0175">Coiled coil</keyword>
<proteinExistence type="predicted"/>
<dbReference type="EMBL" id="JH668527">
    <property type="protein sequence ID" value="KAG6456922.1"/>
    <property type="molecule type" value="Genomic_DNA"/>
</dbReference>
<protein>
    <recommendedName>
        <fullName evidence="5">Centromere protein O</fullName>
    </recommendedName>
</protein>
<evidence type="ECO:0000313" key="4">
    <source>
        <dbReference type="Proteomes" id="UP000791440"/>
    </source>
</evidence>
<dbReference type="OrthoDB" id="7426765at2759"/>
<feature type="region of interest" description="Disordered" evidence="2">
    <location>
        <begin position="301"/>
        <end position="327"/>
    </location>
</feature>
<evidence type="ECO:0008006" key="5">
    <source>
        <dbReference type="Google" id="ProtNLM"/>
    </source>
</evidence>
<feature type="coiled-coil region" evidence="1">
    <location>
        <begin position="17"/>
        <end position="51"/>
    </location>
</feature>
<evidence type="ECO:0000313" key="3">
    <source>
        <dbReference type="EMBL" id="KAG6456922.1"/>
    </source>
</evidence>